<evidence type="ECO:0000259" key="5">
    <source>
        <dbReference type="Pfam" id="PF16321"/>
    </source>
</evidence>
<comment type="function">
    <text evidence="3">Required for dimerization of active 70S ribosomes into 100S ribosomes in stationary phase; 100S ribosomes are translationally inactive and sometimes present during exponential growth.</text>
</comment>
<dbReference type="GO" id="GO:0043024">
    <property type="term" value="F:ribosomal small subunit binding"/>
    <property type="evidence" value="ECO:0007669"/>
    <property type="project" value="TreeGrafter"/>
</dbReference>
<evidence type="ECO:0000313" key="7">
    <source>
        <dbReference type="Proteomes" id="UP000030011"/>
    </source>
</evidence>
<protein>
    <recommendedName>
        <fullName evidence="3">Ribosome hibernation promoting factor</fullName>
        <shortName evidence="3">HPF</shortName>
    </recommendedName>
</protein>
<dbReference type="InterPro" id="IPR032528">
    <property type="entry name" value="Ribosom_S30AE_C"/>
</dbReference>
<dbReference type="SUPFAM" id="SSF69754">
    <property type="entry name" value="Ribosome binding protein Y (YfiA homologue)"/>
    <property type="match status" value="1"/>
</dbReference>
<accession>A0A0A0JJP9</accession>
<keyword evidence="1 3" id="KW-0963">Cytoplasm</keyword>
<keyword evidence="2 3" id="KW-0810">Translation regulation</keyword>
<dbReference type="eggNOG" id="COG1544">
    <property type="taxonomic scope" value="Bacteria"/>
</dbReference>
<dbReference type="STRING" id="1385521.N803_16340"/>
<proteinExistence type="inferred from homology"/>
<name>A0A0A0JJP9_9MICO</name>
<comment type="subcellular location">
    <subcellularLocation>
        <location evidence="3">Cytoplasm</location>
    </subcellularLocation>
</comment>
<dbReference type="InterPro" id="IPR003489">
    <property type="entry name" value="RHF/RaiA"/>
</dbReference>
<evidence type="ECO:0000256" key="3">
    <source>
        <dbReference type="HAMAP-Rule" id="MF_00839"/>
    </source>
</evidence>
<dbReference type="InterPro" id="IPR038416">
    <property type="entry name" value="Ribosom_S30AE_C_sf"/>
</dbReference>
<comment type="caution">
    <text evidence="6">The sequence shown here is derived from an EMBL/GenBank/DDBJ whole genome shotgun (WGS) entry which is preliminary data.</text>
</comment>
<keyword evidence="7" id="KW-1185">Reference proteome</keyword>
<dbReference type="PANTHER" id="PTHR33231">
    <property type="entry name" value="30S RIBOSOMAL PROTEIN"/>
    <property type="match status" value="1"/>
</dbReference>
<evidence type="ECO:0000256" key="2">
    <source>
        <dbReference type="ARBA" id="ARBA00022845"/>
    </source>
</evidence>
<comment type="subunit">
    <text evidence="3">Interacts with 100S ribosomes.</text>
</comment>
<sequence length="230" mass="25620">MDIVVTGRHTTVSDRFRQHIADKLDKVQQLAPRTRRIDVVISHEANRRQSKACDRVEITVHVKGPVIRAEACQEDKYAALDVALEKLLERLRRKHDRTVRRGRNPQESVAAATAFVPDGTGAPDAAADDDGGPFGDSPIEVREKVHTSAPMSLEQALREMELVGHDFYLFHDTETDKASVVYRRRGWSYGVLHLDLNGEVPHATEPEEGFDDREDPGPPASSVAERAEAS</sequence>
<organism evidence="6 7">
    <name type="scientific">Knoellia subterranea KCTC 19937</name>
    <dbReference type="NCBI Taxonomy" id="1385521"/>
    <lineage>
        <taxon>Bacteria</taxon>
        <taxon>Bacillati</taxon>
        <taxon>Actinomycetota</taxon>
        <taxon>Actinomycetes</taxon>
        <taxon>Micrococcales</taxon>
        <taxon>Intrasporangiaceae</taxon>
        <taxon>Knoellia</taxon>
    </lineage>
</organism>
<dbReference type="HAMAP" id="MF_00839">
    <property type="entry name" value="HPF"/>
    <property type="match status" value="1"/>
</dbReference>
<dbReference type="AlphaFoldDB" id="A0A0A0JJP9"/>
<keyword evidence="6" id="KW-0687">Ribonucleoprotein</keyword>
<evidence type="ECO:0000313" key="6">
    <source>
        <dbReference type="EMBL" id="KGN36984.1"/>
    </source>
</evidence>
<gene>
    <name evidence="3" type="primary">hpf</name>
    <name evidence="6" type="ORF">N803_16340</name>
</gene>
<dbReference type="InterPro" id="IPR036567">
    <property type="entry name" value="RHF-like"/>
</dbReference>
<dbReference type="InterPro" id="IPR050574">
    <property type="entry name" value="HPF/YfiA_ribosome-assoc"/>
</dbReference>
<dbReference type="GO" id="GO:0045900">
    <property type="term" value="P:negative regulation of translational elongation"/>
    <property type="evidence" value="ECO:0007669"/>
    <property type="project" value="TreeGrafter"/>
</dbReference>
<dbReference type="PANTHER" id="PTHR33231:SF1">
    <property type="entry name" value="30S RIBOSOMAL PROTEIN"/>
    <property type="match status" value="1"/>
</dbReference>
<dbReference type="Gene3D" id="3.30.160.100">
    <property type="entry name" value="Ribosome hibernation promotion factor-like"/>
    <property type="match status" value="1"/>
</dbReference>
<dbReference type="NCBIfam" id="TIGR00741">
    <property type="entry name" value="yfiA"/>
    <property type="match status" value="1"/>
</dbReference>
<dbReference type="CDD" id="cd00552">
    <property type="entry name" value="RaiA"/>
    <property type="match status" value="1"/>
</dbReference>
<feature type="region of interest" description="Disordered" evidence="4">
    <location>
        <begin position="199"/>
        <end position="230"/>
    </location>
</feature>
<dbReference type="EMBL" id="AVPK01000007">
    <property type="protein sequence ID" value="KGN36984.1"/>
    <property type="molecule type" value="Genomic_DNA"/>
</dbReference>
<evidence type="ECO:0000256" key="4">
    <source>
        <dbReference type="SAM" id="MobiDB-lite"/>
    </source>
</evidence>
<dbReference type="RefSeq" id="WP_035905880.1">
    <property type="nucleotide sequence ID" value="NZ_AVPK01000007.1"/>
</dbReference>
<dbReference type="Proteomes" id="UP000030011">
    <property type="component" value="Unassembled WGS sequence"/>
</dbReference>
<dbReference type="Pfam" id="PF16321">
    <property type="entry name" value="Ribosom_S30AE_C"/>
    <property type="match status" value="1"/>
</dbReference>
<dbReference type="OrthoDB" id="9794975at2"/>
<feature type="domain" description="Sigma 54 modulation/S30EA ribosomal protein C-terminal" evidence="5">
    <location>
        <begin position="141"/>
        <end position="191"/>
    </location>
</feature>
<keyword evidence="6" id="KW-0689">Ribosomal protein</keyword>
<reference evidence="6 7" key="1">
    <citation type="submission" date="2013-08" db="EMBL/GenBank/DDBJ databases">
        <title>The genome sequence of Knoellia subterranea.</title>
        <authorList>
            <person name="Zhu W."/>
            <person name="Wang G."/>
        </authorList>
    </citation>
    <scope>NUCLEOTIDE SEQUENCE [LARGE SCALE GENOMIC DNA]</scope>
    <source>
        <strain evidence="6 7">KCTC 19937</strain>
    </source>
</reference>
<dbReference type="GO" id="GO:0022627">
    <property type="term" value="C:cytosolic small ribosomal subunit"/>
    <property type="evidence" value="ECO:0007669"/>
    <property type="project" value="TreeGrafter"/>
</dbReference>
<dbReference type="InterPro" id="IPR034694">
    <property type="entry name" value="HPF_long/plastid"/>
</dbReference>
<evidence type="ECO:0000256" key="1">
    <source>
        <dbReference type="ARBA" id="ARBA00022490"/>
    </source>
</evidence>
<feature type="region of interest" description="Disordered" evidence="4">
    <location>
        <begin position="97"/>
        <end position="138"/>
    </location>
</feature>
<comment type="similarity">
    <text evidence="3">Belongs to the HPF/YfiA ribosome-associated protein family. Long HPF subfamily.</text>
</comment>
<dbReference type="FunFam" id="3.30.505.50:FF:000002">
    <property type="entry name" value="Ribosome hibernation promoting factor"/>
    <property type="match status" value="1"/>
</dbReference>
<dbReference type="Pfam" id="PF02482">
    <property type="entry name" value="Ribosomal_S30AE"/>
    <property type="match status" value="1"/>
</dbReference>
<dbReference type="Gene3D" id="3.30.505.50">
    <property type="entry name" value="Sigma 54 modulation/S30EA ribosomal protein, C-terminal domain"/>
    <property type="match status" value="1"/>
</dbReference>